<evidence type="ECO:0000256" key="7">
    <source>
        <dbReference type="ARBA" id="ARBA00023065"/>
    </source>
</evidence>
<evidence type="ECO:0000256" key="6">
    <source>
        <dbReference type="ARBA" id="ARBA00022967"/>
    </source>
</evidence>
<keyword evidence="10 14" id="KW-0139">CF(1)</keyword>
<keyword evidence="2 14" id="KW-0813">Transport</keyword>
<comment type="subcellular location">
    <subcellularLocation>
        <location evidence="13">Plastid thylakoid membrane</location>
        <topology evidence="13">Peripheral membrane protein</topology>
    </subcellularLocation>
    <subcellularLocation>
        <location evidence="14">Plastid</location>
        <location evidence="14">Chloroplast thylakoid membrane</location>
        <topology evidence="14">Peripheral membrane protein</topology>
    </subcellularLocation>
</comment>
<dbReference type="Pfam" id="PF00006">
    <property type="entry name" value="ATP-synt_ab"/>
    <property type="match status" value="1"/>
</dbReference>
<comment type="function">
    <text evidence="14">Produces ATP from ADP in the presence of a proton gradient across the membrane. The catalytic sites are hosted primarily by the beta subunits.</text>
</comment>
<dbReference type="GO" id="GO:0045259">
    <property type="term" value="C:proton-transporting ATP synthase complex"/>
    <property type="evidence" value="ECO:0007669"/>
    <property type="project" value="UniProtKB-KW"/>
</dbReference>
<geneLocation type="chloroplast" evidence="17"/>
<dbReference type="Pfam" id="PF22919">
    <property type="entry name" value="ATP-synt_VA_C"/>
    <property type="match status" value="1"/>
</dbReference>
<evidence type="ECO:0000256" key="1">
    <source>
        <dbReference type="ARBA" id="ARBA00008936"/>
    </source>
</evidence>
<dbReference type="SUPFAM" id="SSF52540">
    <property type="entry name" value="P-loop containing nucleoside triphosphate hydrolases"/>
    <property type="match status" value="1"/>
</dbReference>
<dbReference type="InterPro" id="IPR020003">
    <property type="entry name" value="ATPase_a/bsu_AS"/>
</dbReference>
<evidence type="ECO:0000256" key="11">
    <source>
        <dbReference type="ARBA" id="ARBA00023310"/>
    </source>
</evidence>
<evidence type="ECO:0000256" key="2">
    <source>
        <dbReference type="ARBA" id="ARBA00022448"/>
    </source>
</evidence>
<dbReference type="PANTHER" id="PTHR15184:SF71">
    <property type="entry name" value="ATP SYNTHASE SUBUNIT BETA, MITOCHONDRIAL"/>
    <property type="match status" value="1"/>
</dbReference>
<evidence type="ECO:0000259" key="16">
    <source>
        <dbReference type="SMART" id="SM00382"/>
    </source>
</evidence>
<evidence type="ECO:0000256" key="5">
    <source>
        <dbReference type="ARBA" id="ARBA00022840"/>
    </source>
</evidence>
<keyword evidence="7 14" id="KW-0406">Ion transport</keyword>
<keyword evidence="9 14" id="KW-0472">Membrane</keyword>
<dbReference type="InterPro" id="IPR036121">
    <property type="entry name" value="ATPase_F1/V1/A1_a/bsu_N_sf"/>
</dbReference>
<sequence length="484" mass="52228">MNIYTETNKNTGRLTQIIGPVVDISFPAGSVPNIYNAVVISGKNTAGEDMRVTCEVQQLLGDRCVRAVAMNPTEGLMRGMDAVDTGNPLMVPVGKTTLGRIFNVLGEPVDNLGPVETEQKLPIHRSAPAFTDLDTRLAIFETGIKVVDLLAPYRRGGKIGLFGGAGVGKTVLIMELINNIAKAHGGVSVFAGVGERTREGNDLYMEMKESGVINESNLGESKVALVYGQMNEPPGARMRVGLTALTMAEYFRDINKQDVLLFIDNIFRFVQAGSEVSALLGRMPSAVGYQPTLATEMGGLQERITSTKDGSITSIQAVYVPADDLTDPAPATTFAHLDATTVLSRGLAAKGIYPAVDPLDSTSTMLQPWIVGDEHYACAQQVKQTLQRYKELQDIIAILGLDELSEEDRLLVARARKIERFLSQPFFVAEVFTGSPGKYVSLAETIRGFKMVFAGELDSLPEQAFYLVGSIDEVIAKAAALTSK</sequence>
<protein>
    <recommendedName>
        <fullName evidence="14">ATP synthase subunit beta, chloroplastic</fullName>
        <ecNumber evidence="14">7.1.2.2</ecNumber>
    </recommendedName>
    <alternativeName>
        <fullName evidence="14">ATP synthase F1 sector subunit beta</fullName>
    </alternativeName>
    <alternativeName>
        <fullName evidence="14">F-ATPase subunit beta</fullName>
    </alternativeName>
</protein>
<dbReference type="InterPro" id="IPR003593">
    <property type="entry name" value="AAA+_ATPase"/>
</dbReference>
<dbReference type="FunFam" id="1.10.1140.10:FF:000001">
    <property type="entry name" value="ATP synthase subunit beta"/>
    <property type="match status" value="1"/>
</dbReference>
<name>A0A7U1G390_9CHLO</name>
<dbReference type="GO" id="GO:0005524">
    <property type="term" value="F:ATP binding"/>
    <property type="evidence" value="ECO:0007669"/>
    <property type="project" value="UniProtKB-UniRule"/>
</dbReference>
<keyword evidence="3 14" id="KW-0547">Nucleotide-binding</keyword>
<comment type="similarity">
    <text evidence="1 14">Belongs to the ATPase alpha/beta chains family.</text>
</comment>
<feature type="binding site" evidence="14">
    <location>
        <begin position="163"/>
        <end position="170"/>
    </location>
    <ligand>
        <name>ATP</name>
        <dbReference type="ChEBI" id="CHEBI:30616"/>
    </ligand>
</feature>
<dbReference type="SMART" id="SM00382">
    <property type="entry name" value="AAA"/>
    <property type="match status" value="1"/>
</dbReference>
<dbReference type="HAMAP" id="MF_01347">
    <property type="entry name" value="ATP_synth_beta_bact"/>
    <property type="match status" value="1"/>
</dbReference>
<dbReference type="CDD" id="cd18115">
    <property type="entry name" value="ATP-synt_F1_beta_N"/>
    <property type="match status" value="1"/>
</dbReference>
<dbReference type="GO" id="GO:0042776">
    <property type="term" value="P:proton motive force-driven mitochondrial ATP synthesis"/>
    <property type="evidence" value="ECO:0007669"/>
    <property type="project" value="TreeGrafter"/>
</dbReference>
<dbReference type="GO" id="GO:0009535">
    <property type="term" value="C:chloroplast thylakoid membrane"/>
    <property type="evidence" value="ECO:0007669"/>
    <property type="project" value="UniProtKB-SubCell"/>
</dbReference>
<dbReference type="NCBIfam" id="TIGR01039">
    <property type="entry name" value="atpD"/>
    <property type="match status" value="1"/>
</dbReference>
<evidence type="ECO:0000256" key="8">
    <source>
        <dbReference type="ARBA" id="ARBA00023078"/>
    </source>
</evidence>
<dbReference type="InterPro" id="IPR024034">
    <property type="entry name" value="ATPase_F1/V1_b/a_C"/>
</dbReference>
<dbReference type="AlphaFoldDB" id="A0A7U1G390"/>
<dbReference type="InterPro" id="IPR027417">
    <property type="entry name" value="P-loop_NTPase"/>
</dbReference>
<dbReference type="SUPFAM" id="SSF47917">
    <property type="entry name" value="C-terminal domain of alpha and beta subunits of F1 ATP synthase"/>
    <property type="match status" value="1"/>
</dbReference>
<gene>
    <name evidence="14 17" type="primary">atpB</name>
</gene>
<feature type="domain" description="AAA+ ATPase" evidence="16">
    <location>
        <begin position="155"/>
        <end position="347"/>
    </location>
</feature>
<dbReference type="CDD" id="cd18110">
    <property type="entry name" value="ATP-synt_F1_beta_C"/>
    <property type="match status" value="1"/>
</dbReference>
<evidence type="ECO:0000256" key="15">
    <source>
        <dbReference type="RuleBase" id="RU003553"/>
    </source>
</evidence>
<dbReference type="Gene3D" id="2.40.10.170">
    <property type="match status" value="1"/>
</dbReference>
<dbReference type="Gene3D" id="3.40.50.300">
    <property type="entry name" value="P-loop containing nucleotide triphosphate hydrolases"/>
    <property type="match status" value="1"/>
</dbReference>
<keyword evidence="11 14" id="KW-0066">ATP synthesis</keyword>
<keyword evidence="5 14" id="KW-0067">ATP-binding</keyword>
<comment type="catalytic activity">
    <reaction evidence="12 14 15">
        <text>ATP + H2O + 4 H(+)(in) = ADP + phosphate + 5 H(+)(out)</text>
        <dbReference type="Rhea" id="RHEA:57720"/>
        <dbReference type="ChEBI" id="CHEBI:15377"/>
        <dbReference type="ChEBI" id="CHEBI:15378"/>
        <dbReference type="ChEBI" id="CHEBI:30616"/>
        <dbReference type="ChEBI" id="CHEBI:43474"/>
        <dbReference type="ChEBI" id="CHEBI:456216"/>
        <dbReference type="EC" id="7.1.2.2"/>
    </reaction>
</comment>
<dbReference type="EMBL" id="MW315772">
    <property type="protein sequence ID" value="QQY84754.1"/>
    <property type="molecule type" value="Genomic_DNA"/>
</dbReference>
<dbReference type="InterPro" id="IPR004100">
    <property type="entry name" value="ATPase_F1/V1/A1_a/bsu_N"/>
</dbReference>
<keyword evidence="8 14" id="KW-0793">Thylakoid</keyword>
<dbReference type="Gene3D" id="1.10.1140.10">
    <property type="entry name" value="Bovine Mitochondrial F1-atpase, Atp Synthase Beta Chain, Chain D, domain 3"/>
    <property type="match status" value="1"/>
</dbReference>
<keyword evidence="6 14" id="KW-1278">Translocase</keyword>
<dbReference type="FunFam" id="2.40.10.170:FF:000002">
    <property type="entry name" value="ATP synthase subunit beta, chloroplastic"/>
    <property type="match status" value="1"/>
</dbReference>
<dbReference type="InterPro" id="IPR005722">
    <property type="entry name" value="ATP_synth_F1_bsu"/>
</dbReference>
<proteinExistence type="inferred from homology"/>
<dbReference type="InterPro" id="IPR000194">
    <property type="entry name" value="ATPase_F1/V1/A1_a/bsu_nucl-bd"/>
</dbReference>
<dbReference type="FunFam" id="3.40.50.300:FF:000026">
    <property type="entry name" value="ATP synthase subunit beta"/>
    <property type="match status" value="1"/>
</dbReference>
<keyword evidence="17" id="KW-0934">Plastid</keyword>
<keyword evidence="17" id="KW-0150">Chloroplast</keyword>
<evidence type="ECO:0000256" key="12">
    <source>
        <dbReference type="ARBA" id="ARBA00048383"/>
    </source>
</evidence>
<dbReference type="InterPro" id="IPR050053">
    <property type="entry name" value="ATPase_alpha/beta_chains"/>
</dbReference>
<evidence type="ECO:0000256" key="10">
    <source>
        <dbReference type="ARBA" id="ARBA00023196"/>
    </source>
</evidence>
<evidence type="ECO:0000256" key="14">
    <source>
        <dbReference type="HAMAP-Rule" id="MF_01347"/>
    </source>
</evidence>
<evidence type="ECO:0000313" key="17">
    <source>
        <dbReference type="EMBL" id="QQY84754.1"/>
    </source>
</evidence>
<evidence type="ECO:0000256" key="3">
    <source>
        <dbReference type="ARBA" id="ARBA00022741"/>
    </source>
</evidence>
<evidence type="ECO:0000256" key="9">
    <source>
        <dbReference type="ARBA" id="ARBA00023136"/>
    </source>
</evidence>
<dbReference type="GO" id="GO:0046933">
    <property type="term" value="F:proton-transporting ATP synthase activity, rotational mechanism"/>
    <property type="evidence" value="ECO:0007669"/>
    <property type="project" value="UniProtKB-UniRule"/>
</dbReference>
<dbReference type="InterPro" id="IPR055190">
    <property type="entry name" value="ATP-synt_VA_C"/>
</dbReference>
<comment type="subunit">
    <text evidence="14 15">F-type ATPases have 2 components, CF(1) - the catalytic core - and CF(0) - the membrane proton channel. CF(1) has five subunits: alpha(3), beta(3), gamma(1), delta(1), epsilon(1). CF(0) has four main subunits: a(1), b(1), b'(1) and c(9-12).</text>
</comment>
<evidence type="ECO:0000256" key="4">
    <source>
        <dbReference type="ARBA" id="ARBA00022781"/>
    </source>
</evidence>
<dbReference type="PROSITE" id="PS00152">
    <property type="entry name" value="ATPASE_ALPHA_BETA"/>
    <property type="match status" value="1"/>
</dbReference>
<accession>A0A7U1G390</accession>
<dbReference type="SUPFAM" id="SSF50615">
    <property type="entry name" value="N-terminal domain of alpha and beta subunits of F1 ATP synthase"/>
    <property type="match status" value="1"/>
</dbReference>
<dbReference type="PANTHER" id="PTHR15184">
    <property type="entry name" value="ATP SYNTHASE"/>
    <property type="match status" value="1"/>
</dbReference>
<reference evidence="17" key="1">
    <citation type="submission" date="2020-11" db="EMBL/GenBank/DDBJ databases">
        <title>The Chloroplast Genome of the Green Alga Chaetophora lobata.</title>
        <authorList>
            <person name="Liu B."/>
        </authorList>
    </citation>
    <scope>NUCLEOTIDE SEQUENCE</scope>
</reference>
<dbReference type="GO" id="GO:0005739">
    <property type="term" value="C:mitochondrion"/>
    <property type="evidence" value="ECO:0007669"/>
    <property type="project" value="GOC"/>
</dbReference>
<dbReference type="Pfam" id="PF02874">
    <property type="entry name" value="ATP-synt_ab_N"/>
    <property type="match status" value="1"/>
</dbReference>
<evidence type="ECO:0000256" key="13">
    <source>
        <dbReference type="ARBA" id="ARBA00060414"/>
    </source>
</evidence>
<keyword evidence="4 14" id="KW-0375">Hydrogen ion transport</keyword>
<organism evidence="17">
    <name type="scientific">Chaetophora lobata</name>
    <dbReference type="NCBI Taxonomy" id="1249516"/>
    <lineage>
        <taxon>Eukaryota</taxon>
        <taxon>Viridiplantae</taxon>
        <taxon>Chlorophyta</taxon>
        <taxon>core chlorophytes</taxon>
        <taxon>Chlorophyceae</taxon>
        <taxon>OCC clade</taxon>
        <taxon>Chaetophorales</taxon>
        <taxon>Chaetophoraceae</taxon>
        <taxon>Chaetophora</taxon>
    </lineage>
</organism>
<dbReference type="EC" id="7.1.2.2" evidence="14"/>
<dbReference type="CDD" id="cd01133">
    <property type="entry name" value="F1-ATPase_beta_CD"/>
    <property type="match status" value="1"/>
</dbReference>